<feature type="compositionally biased region" description="Polar residues" evidence="2">
    <location>
        <begin position="673"/>
        <end position="690"/>
    </location>
</feature>
<feature type="compositionally biased region" description="Polar residues" evidence="2">
    <location>
        <begin position="739"/>
        <end position="760"/>
    </location>
</feature>
<evidence type="ECO:0000259" key="3">
    <source>
        <dbReference type="Pfam" id="PF13976"/>
    </source>
</evidence>
<dbReference type="Proteomes" id="UP001151760">
    <property type="component" value="Unassembled WGS sequence"/>
</dbReference>
<name>A0ABQ5HH05_9ASTR</name>
<proteinExistence type="predicted"/>
<evidence type="ECO:0000313" key="5">
    <source>
        <dbReference type="EMBL" id="GJT87196.1"/>
    </source>
</evidence>
<feature type="coiled-coil region" evidence="1">
    <location>
        <begin position="532"/>
        <end position="566"/>
    </location>
</feature>
<feature type="region of interest" description="Disordered" evidence="2">
    <location>
        <begin position="671"/>
        <end position="765"/>
    </location>
</feature>
<evidence type="ECO:0000256" key="2">
    <source>
        <dbReference type="SAM" id="MobiDB-lite"/>
    </source>
</evidence>
<accession>A0ABQ5HH05</accession>
<gene>
    <name evidence="5" type="ORF">Tco_1068913</name>
</gene>
<keyword evidence="1" id="KW-0175">Coiled coil</keyword>
<feature type="domain" description="Retrovirus-related Pol polyprotein from transposon TNT 1-94-like beta-barrel" evidence="4">
    <location>
        <begin position="892"/>
        <end position="965"/>
    </location>
</feature>
<feature type="compositionally biased region" description="Polar residues" evidence="2">
    <location>
        <begin position="700"/>
        <end position="729"/>
    </location>
</feature>
<organism evidence="5 6">
    <name type="scientific">Tanacetum coccineum</name>
    <dbReference type="NCBI Taxonomy" id="301880"/>
    <lineage>
        <taxon>Eukaryota</taxon>
        <taxon>Viridiplantae</taxon>
        <taxon>Streptophyta</taxon>
        <taxon>Embryophyta</taxon>
        <taxon>Tracheophyta</taxon>
        <taxon>Spermatophyta</taxon>
        <taxon>Magnoliopsida</taxon>
        <taxon>eudicotyledons</taxon>
        <taxon>Gunneridae</taxon>
        <taxon>Pentapetalae</taxon>
        <taxon>asterids</taxon>
        <taxon>campanulids</taxon>
        <taxon>Asterales</taxon>
        <taxon>Asteraceae</taxon>
        <taxon>Asteroideae</taxon>
        <taxon>Anthemideae</taxon>
        <taxon>Anthemidinae</taxon>
        <taxon>Tanacetum</taxon>
    </lineage>
</organism>
<dbReference type="InterPro" id="IPR025724">
    <property type="entry name" value="GAG-pre-integrase_dom"/>
</dbReference>
<evidence type="ECO:0000259" key="4">
    <source>
        <dbReference type="Pfam" id="PF22936"/>
    </source>
</evidence>
<evidence type="ECO:0000313" key="6">
    <source>
        <dbReference type="Proteomes" id="UP001151760"/>
    </source>
</evidence>
<feature type="coiled-coil region" evidence="1">
    <location>
        <begin position="449"/>
        <end position="499"/>
    </location>
</feature>
<dbReference type="EMBL" id="BQNB010019617">
    <property type="protein sequence ID" value="GJT87196.1"/>
    <property type="molecule type" value="Genomic_DNA"/>
</dbReference>
<dbReference type="Pfam" id="PF13976">
    <property type="entry name" value="gag_pre-integrs"/>
    <property type="match status" value="1"/>
</dbReference>
<comment type="caution">
    <text evidence="5">The sequence shown here is derived from an EMBL/GenBank/DDBJ whole genome shotgun (WGS) entry which is preliminary data.</text>
</comment>
<reference evidence="5" key="2">
    <citation type="submission" date="2022-01" db="EMBL/GenBank/DDBJ databases">
        <authorList>
            <person name="Yamashiro T."/>
            <person name="Shiraishi A."/>
            <person name="Satake H."/>
            <person name="Nakayama K."/>
        </authorList>
    </citation>
    <scope>NUCLEOTIDE SEQUENCE</scope>
</reference>
<sequence length="1044" mass="117947">MMEKETVQPVSGRQTIMLLEQQNITHLGASGSNTGKQRTVISISVAVQAQAGGFKLLIEEEMTFWQIQDFLTSQTSQTSALMAKLSRNGSDALTESETELLVISIMIPYSQYPGEVQQELSRILISSAQQVSDIYRSIGFEKPFYLKKARESKPKLYDGNTILKMDTIVIPDSDETLMLCEESRSKMLLKEQDPFEHAYWKATSVPALDPSHSSTTVIVEVPKRIPNVRHGESSLKELKRHLTGFDQVVKERTTATAITEGTWGFEHTKACFRDEIIPFLKDLKDIFNNFNQYLVEELADVQKVFYQMEQAVEQHRLESRTFEVKMNQVLSENERLLAQAIDNDIVKTVVNLFVNCSGGETVNECQKCLELKTELLNKTDFVDKETYDKLCKSFTTLEKHCITLEADSQLNQEIFQQENNVLNQNAPSFTQLFELSELRAQSQAKDIVIVKLKEQIKSLNRNVEDSTVKIDMDEIETLNIELEHRVTKLVAENEHLKQTYKQLYDSIKPKRVQSKEQCDALIKQVNIKSGEISDLNAKLQEQGLVIAALKNELRKLKGKALDNKETVTHSVDPNMSKDNMEPITPKLLNKRTAHSSYIKHTQEEALVLRDIVEHVKANYPQDPLLESAFRYTKVIQDLLSHISRSCPSINNCGPQVIEVIPRKKDKKVRFAESLTSTENTKPASTSNIVSNKRVLHSTGVRLSTSASGSQPSGNTKNDRILQTPSSNSKNKVEAHPRNVKSSLNKRNGTVKVNGSASVQNSKKHDNSDYVCINGDDCMSSDNLCVSNSMNDVKFRAKPKKNKSKKDIWKPTGKVFTQIGYIWRPTGRTFTIVGNACPLTRITTTNEVPSRKPIVLESESPKPVVKLVYSRKPRKNKNTESVSKTKVVQIVLWYLDSGCSKHMTGDRSQLTNFISKFLGTVKFGNDQVAKIMGYGDYQIRNVTISRVYYVEGLGHNLFSVGQFCDSNLEVAFHQHTCFIRNLEGVDLLTGSRGDNLYTLSLRNMIASSPIFLLSKASTTKSWLWHRRLSYLNFGAINHLARHGLV</sequence>
<reference evidence="5" key="1">
    <citation type="journal article" date="2022" name="Int. J. Mol. Sci.">
        <title>Draft Genome of Tanacetum Coccineum: Genomic Comparison of Closely Related Tanacetum-Family Plants.</title>
        <authorList>
            <person name="Yamashiro T."/>
            <person name="Shiraishi A."/>
            <person name="Nakayama K."/>
            <person name="Satake H."/>
        </authorList>
    </citation>
    <scope>NUCLEOTIDE SEQUENCE</scope>
</reference>
<dbReference type="InterPro" id="IPR054722">
    <property type="entry name" value="PolX-like_BBD"/>
</dbReference>
<feature type="domain" description="GAG-pre-integrase" evidence="3">
    <location>
        <begin position="994"/>
        <end position="1044"/>
    </location>
</feature>
<keyword evidence="6" id="KW-1185">Reference proteome</keyword>
<evidence type="ECO:0000256" key="1">
    <source>
        <dbReference type="SAM" id="Coils"/>
    </source>
</evidence>
<protein>
    <submittedName>
        <fullName evidence="5">Integrase, catalytic region, zinc finger, CCHC-type containing protein</fullName>
    </submittedName>
</protein>
<dbReference type="Pfam" id="PF22936">
    <property type="entry name" value="Pol_BBD"/>
    <property type="match status" value="1"/>
</dbReference>